<gene>
    <name evidence="2" type="ORF">V6N11_015714</name>
</gene>
<dbReference type="Proteomes" id="UP001396334">
    <property type="component" value="Unassembled WGS sequence"/>
</dbReference>
<protein>
    <recommendedName>
        <fullName evidence="4">RNase H type-1 domain-containing protein</fullName>
    </recommendedName>
</protein>
<evidence type="ECO:0000256" key="1">
    <source>
        <dbReference type="SAM" id="SignalP"/>
    </source>
</evidence>
<organism evidence="2 3">
    <name type="scientific">Hibiscus sabdariffa</name>
    <name type="common">roselle</name>
    <dbReference type="NCBI Taxonomy" id="183260"/>
    <lineage>
        <taxon>Eukaryota</taxon>
        <taxon>Viridiplantae</taxon>
        <taxon>Streptophyta</taxon>
        <taxon>Embryophyta</taxon>
        <taxon>Tracheophyta</taxon>
        <taxon>Spermatophyta</taxon>
        <taxon>Magnoliopsida</taxon>
        <taxon>eudicotyledons</taxon>
        <taxon>Gunneridae</taxon>
        <taxon>Pentapetalae</taxon>
        <taxon>rosids</taxon>
        <taxon>malvids</taxon>
        <taxon>Malvales</taxon>
        <taxon>Malvaceae</taxon>
        <taxon>Malvoideae</taxon>
        <taxon>Hibiscus</taxon>
    </lineage>
</organism>
<sequence>MRVLPRERWASFFSLLFLDWLHFNLFDMSFYAEDGEWGVRFSITCWLLWKRRCRLLFDPDEGVMDDILRRGGRLVEDCSRASRVVKGPQAGQIITASSKALGGSAPVCSILRMLGKDWSVVVKHIGRGSNGVADRLAQRGRGLSMDQVIFSEVPDAVACLMENEHLGSFSTIALSVIEEHEVPFDPSGPS</sequence>
<reference evidence="2 3" key="1">
    <citation type="journal article" date="2024" name="G3 (Bethesda)">
        <title>Genome assembly of Hibiscus sabdariffa L. provides insights into metabolisms of medicinal natural products.</title>
        <authorList>
            <person name="Kim T."/>
        </authorList>
    </citation>
    <scope>NUCLEOTIDE SEQUENCE [LARGE SCALE GENOMIC DNA]</scope>
    <source>
        <strain evidence="2">TK-2024</strain>
        <tissue evidence="2">Old leaves</tissue>
    </source>
</reference>
<name>A0ABR2TTP8_9ROSI</name>
<evidence type="ECO:0000313" key="3">
    <source>
        <dbReference type="Proteomes" id="UP001396334"/>
    </source>
</evidence>
<keyword evidence="1" id="KW-0732">Signal</keyword>
<dbReference type="EMBL" id="JBBPBN010000004">
    <property type="protein sequence ID" value="KAK9040568.1"/>
    <property type="molecule type" value="Genomic_DNA"/>
</dbReference>
<accession>A0ABR2TTP8</accession>
<keyword evidence="3" id="KW-1185">Reference proteome</keyword>
<comment type="caution">
    <text evidence="2">The sequence shown here is derived from an EMBL/GenBank/DDBJ whole genome shotgun (WGS) entry which is preliminary data.</text>
</comment>
<evidence type="ECO:0000313" key="2">
    <source>
        <dbReference type="EMBL" id="KAK9040568.1"/>
    </source>
</evidence>
<evidence type="ECO:0008006" key="4">
    <source>
        <dbReference type="Google" id="ProtNLM"/>
    </source>
</evidence>
<feature type="chain" id="PRO_5046420665" description="RNase H type-1 domain-containing protein" evidence="1">
    <location>
        <begin position="33"/>
        <end position="190"/>
    </location>
</feature>
<feature type="signal peptide" evidence="1">
    <location>
        <begin position="1"/>
        <end position="32"/>
    </location>
</feature>
<proteinExistence type="predicted"/>